<evidence type="ECO:0000313" key="3">
    <source>
        <dbReference type="Proteomes" id="UP001295740"/>
    </source>
</evidence>
<dbReference type="PANTHER" id="PTHR43135">
    <property type="entry name" value="ALPHA-D-RIBOSE 1-METHYLPHOSPHONATE 5-TRIPHOSPHATE DIPHOSPHATASE"/>
    <property type="match status" value="1"/>
</dbReference>
<dbReference type="Gene3D" id="3.20.20.140">
    <property type="entry name" value="Metal-dependent hydrolases"/>
    <property type="match status" value="1"/>
</dbReference>
<dbReference type="GO" id="GO:0016810">
    <property type="term" value="F:hydrolase activity, acting on carbon-nitrogen (but not peptide) bonds"/>
    <property type="evidence" value="ECO:0007669"/>
    <property type="project" value="InterPro"/>
</dbReference>
<keyword evidence="3" id="KW-1185">Reference proteome</keyword>
<dbReference type="EMBL" id="CAUWAG010000003">
    <property type="protein sequence ID" value="CAJ2501957.1"/>
    <property type="molecule type" value="Genomic_DNA"/>
</dbReference>
<dbReference type="InterPro" id="IPR006680">
    <property type="entry name" value="Amidohydro-rel"/>
</dbReference>
<accession>A0AAI8VCC9</accession>
<dbReference type="Proteomes" id="UP001295740">
    <property type="component" value="Unassembled WGS sequence"/>
</dbReference>
<gene>
    <name evidence="2" type="ORF">KHLLAP_LOCUS2425</name>
</gene>
<name>A0AAI8VCC9_9PEZI</name>
<dbReference type="InterPro" id="IPR032466">
    <property type="entry name" value="Metal_Hydrolase"/>
</dbReference>
<organism evidence="2 3">
    <name type="scientific">Anthostomella pinea</name>
    <dbReference type="NCBI Taxonomy" id="933095"/>
    <lineage>
        <taxon>Eukaryota</taxon>
        <taxon>Fungi</taxon>
        <taxon>Dikarya</taxon>
        <taxon>Ascomycota</taxon>
        <taxon>Pezizomycotina</taxon>
        <taxon>Sordariomycetes</taxon>
        <taxon>Xylariomycetidae</taxon>
        <taxon>Xylariales</taxon>
        <taxon>Xylariaceae</taxon>
        <taxon>Anthostomella</taxon>
    </lineage>
</organism>
<proteinExistence type="predicted"/>
<comment type="caution">
    <text evidence="2">The sequence shown here is derived from an EMBL/GenBank/DDBJ whole genome shotgun (WGS) entry which is preliminary data.</text>
</comment>
<protein>
    <submittedName>
        <fullName evidence="2">Uu.00g048100.m01.CDS01</fullName>
    </submittedName>
</protein>
<reference evidence="2" key="1">
    <citation type="submission" date="2023-10" db="EMBL/GenBank/DDBJ databases">
        <authorList>
            <person name="Hackl T."/>
        </authorList>
    </citation>
    <scope>NUCLEOTIDE SEQUENCE</scope>
</reference>
<sequence length="303" mass="32956">MHIPCHAAGPEAKDNTSKYIEIHTDLLIPGCGEPIEQGVIVIEEGKIHWVGVYGDFPRGRGYDTIEGSLGPLHIAIHPSYLVLPLRVLSRLRTFAGRLRAGFTSVIKPLRYAGYLQPGIRNGYIVRPNVYSSLSALSITGDQGDTHDLPLSAVQDFGHGDGSHYLCDGVDECVEAVRSMVRRGAKCIKLCSSGGIISLNDDPEDRHFPNEELEIIADEAARSRRSVAARAIGKVGIMAALKAGVGSIEHGCYLDEEVVDLIEEKGAVLVATRRIQESLLLDHDDFPPPIVGKVEKLVPLRRSN</sequence>
<dbReference type="AlphaFoldDB" id="A0AAI8VCC9"/>
<evidence type="ECO:0000313" key="2">
    <source>
        <dbReference type="EMBL" id="CAJ2501957.1"/>
    </source>
</evidence>
<dbReference type="Pfam" id="PF01979">
    <property type="entry name" value="Amidohydro_1"/>
    <property type="match status" value="1"/>
</dbReference>
<dbReference type="Gene3D" id="2.30.40.10">
    <property type="entry name" value="Urease, subunit C, domain 1"/>
    <property type="match status" value="1"/>
</dbReference>
<dbReference type="SUPFAM" id="SSF51556">
    <property type="entry name" value="Metallo-dependent hydrolases"/>
    <property type="match status" value="1"/>
</dbReference>
<dbReference type="InterPro" id="IPR051781">
    <property type="entry name" value="Metallo-dep_Hydrolase"/>
</dbReference>
<dbReference type="PANTHER" id="PTHR43135:SF3">
    <property type="entry name" value="ALPHA-D-RIBOSE 1-METHYLPHOSPHONATE 5-TRIPHOSPHATE DIPHOSPHATASE"/>
    <property type="match status" value="1"/>
</dbReference>
<evidence type="ECO:0000259" key="1">
    <source>
        <dbReference type="Pfam" id="PF01979"/>
    </source>
</evidence>
<feature type="domain" description="Amidohydrolase-related" evidence="1">
    <location>
        <begin position="157"/>
        <end position="276"/>
    </location>
</feature>
<dbReference type="InterPro" id="IPR011059">
    <property type="entry name" value="Metal-dep_hydrolase_composite"/>
</dbReference>